<comment type="caution">
    <text evidence="5">The sequence shown here is derived from an EMBL/GenBank/DDBJ whole genome shotgun (WGS) entry which is preliminary data.</text>
</comment>
<dbReference type="GO" id="GO:0000032">
    <property type="term" value="P:cell wall mannoprotein biosynthetic process"/>
    <property type="evidence" value="ECO:0007669"/>
    <property type="project" value="TreeGrafter"/>
</dbReference>
<dbReference type="EMBL" id="JAEPRD010000006">
    <property type="protein sequence ID" value="KAG2212350.1"/>
    <property type="molecule type" value="Genomic_DNA"/>
</dbReference>
<dbReference type="PANTHER" id="PTHR31121:SF6">
    <property type="entry name" value="ALPHA-1,2 MANNOSYLTRANSFERASE KTR1"/>
    <property type="match status" value="1"/>
</dbReference>
<dbReference type="Proteomes" id="UP000603453">
    <property type="component" value="Unassembled WGS sequence"/>
</dbReference>
<dbReference type="InterPro" id="IPR029044">
    <property type="entry name" value="Nucleotide-diphossugar_trans"/>
</dbReference>
<dbReference type="GO" id="GO:0016020">
    <property type="term" value="C:membrane"/>
    <property type="evidence" value="ECO:0007669"/>
    <property type="project" value="InterPro"/>
</dbReference>
<dbReference type="InterPro" id="IPR002685">
    <property type="entry name" value="Glyco_trans_15"/>
</dbReference>
<keyword evidence="4" id="KW-0812">Transmembrane</keyword>
<sequence>MRWFSGKVTPYVFMTAGIILVIMSIQTFFTISHTTSTQEVMSPMSDNAPMKACFVVLVRNSELDGIATTIREIESTFNSKFDYPYVFLNDEEFTSEFIETTSALTKSVTKYGKVDNQMWGYPNYINQTYAAECRSQLQQQGIPYGDSESYRHMCRFQSGFFFRHPMLDEYDYYWRIEPYVNYYCDIDYDVFKYMRNNGKKYGFTIAFREYMATVPTLWQTVMNFRKENPEVASRWPTKKDSLINFVSDNNGDSYNGCHFWTNFEIASLELWRSNDYLKLFSYLDQQGGFFYERWGDAPVHSIAASLMLRKDEFHFFNDIGYRHTAYTHCPREPEFRDKCSCDPASDMGNVKISIMKNMLRLLTLLIDYNDPINCFAEFKKALN</sequence>
<evidence type="ECO:0000256" key="2">
    <source>
        <dbReference type="ARBA" id="ARBA00022679"/>
    </source>
</evidence>
<dbReference type="FunFam" id="3.90.550.10:FF:000051">
    <property type="entry name" value="Alpha-1,2-mannosyltransferase (Ktr4)"/>
    <property type="match status" value="1"/>
</dbReference>
<proteinExistence type="inferred from homology"/>
<dbReference type="GO" id="GO:0006487">
    <property type="term" value="P:protein N-linked glycosylation"/>
    <property type="evidence" value="ECO:0007669"/>
    <property type="project" value="TreeGrafter"/>
</dbReference>
<evidence type="ECO:0000313" key="5">
    <source>
        <dbReference type="EMBL" id="KAG2212350.1"/>
    </source>
</evidence>
<dbReference type="AlphaFoldDB" id="A0A8H7RKR4"/>
<accession>A0A8H7RKR4</accession>
<dbReference type="Gene3D" id="3.90.550.10">
    <property type="entry name" value="Spore Coat Polysaccharide Biosynthesis Protein SpsA, Chain A"/>
    <property type="match status" value="1"/>
</dbReference>
<evidence type="ECO:0000256" key="4">
    <source>
        <dbReference type="SAM" id="Phobius"/>
    </source>
</evidence>
<organism evidence="5 6">
    <name type="scientific">Mucor saturninus</name>
    <dbReference type="NCBI Taxonomy" id="64648"/>
    <lineage>
        <taxon>Eukaryota</taxon>
        <taxon>Fungi</taxon>
        <taxon>Fungi incertae sedis</taxon>
        <taxon>Mucoromycota</taxon>
        <taxon>Mucoromycotina</taxon>
        <taxon>Mucoromycetes</taxon>
        <taxon>Mucorales</taxon>
        <taxon>Mucorineae</taxon>
        <taxon>Mucoraceae</taxon>
        <taxon>Mucor</taxon>
    </lineage>
</organism>
<evidence type="ECO:0000256" key="1">
    <source>
        <dbReference type="ARBA" id="ARBA00007677"/>
    </source>
</evidence>
<keyword evidence="2" id="KW-0808">Transferase</keyword>
<dbReference type="Pfam" id="PF01793">
    <property type="entry name" value="Glyco_transf_15"/>
    <property type="match status" value="1"/>
</dbReference>
<reference evidence="5" key="1">
    <citation type="submission" date="2020-12" db="EMBL/GenBank/DDBJ databases">
        <title>Metabolic potential, ecology and presence of endohyphal bacteria is reflected in genomic diversity of Mucoromycotina.</title>
        <authorList>
            <person name="Muszewska A."/>
            <person name="Okrasinska A."/>
            <person name="Steczkiewicz K."/>
            <person name="Drgas O."/>
            <person name="Orlowska M."/>
            <person name="Perlinska-Lenart U."/>
            <person name="Aleksandrzak-Piekarczyk T."/>
            <person name="Szatraj K."/>
            <person name="Zielenkiewicz U."/>
            <person name="Pilsyk S."/>
            <person name="Malc E."/>
            <person name="Mieczkowski P."/>
            <person name="Kruszewska J.S."/>
            <person name="Biernat P."/>
            <person name="Pawlowska J."/>
        </authorList>
    </citation>
    <scope>NUCLEOTIDE SEQUENCE</scope>
    <source>
        <strain evidence="5">WA0000017839</strain>
    </source>
</reference>
<dbReference type="OrthoDB" id="439943at2759"/>
<gene>
    <name evidence="5" type="ORF">INT47_001711</name>
</gene>
<comment type="similarity">
    <text evidence="1">Belongs to the glycosyltransferase 15 family.</text>
</comment>
<feature type="active site" description="Nucleophile" evidence="3">
    <location>
        <position position="264"/>
    </location>
</feature>
<keyword evidence="6" id="KW-1185">Reference proteome</keyword>
<feature type="transmembrane region" description="Helical" evidence="4">
    <location>
        <begin position="12"/>
        <end position="31"/>
    </location>
</feature>
<dbReference type="GO" id="GO:0005794">
    <property type="term" value="C:Golgi apparatus"/>
    <property type="evidence" value="ECO:0007669"/>
    <property type="project" value="TreeGrafter"/>
</dbReference>
<keyword evidence="4" id="KW-1133">Transmembrane helix</keyword>
<dbReference type="PANTHER" id="PTHR31121">
    <property type="entry name" value="ALPHA-1,2 MANNOSYLTRANSFERASE KTR1"/>
    <property type="match status" value="1"/>
</dbReference>
<dbReference type="PIRSF" id="PIRSF018153">
    <property type="entry name" value="Glyco_trans_15"/>
    <property type="match status" value="1"/>
</dbReference>
<protein>
    <submittedName>
        <fullName evidence="5">Uncharacterized protein</fullName>
    </submittedName>
</protein>
<name>A0A8H7RKR4_9FUNG</name>
<dbReference type="GO" id="GO:0006493">
    <property type="term" value="P:protein O-linked glycosylation"/>
    <property type="evidence" value="ECO:0007669"/>
    <property type="project" value="TreeGrafter"/>
</dbReference>
<dbReference type="GO" id="GO:0000026">
    <property type="term" value="F:alpha-1,2-mannosyltransferase activity"/>
    <property type="evidence" value="ECO:0007669"/>
    <property type="project" value="TreeGrafter"/>
</dbReference>
<evidence type="ECO:0000313" key="6">
    <source>
        <dbReference type="Proteomes" id="UP000603453"/>
    </source>
</evidence>
<keyword evidence="4" id="KW-0472">Membrane</keyword>
<dbReference type="SUPFAM" id="SSF53448">
    <property type="entry name" value="Nucleotide-diphospho-sugar transferases"/>
    <property type="match status" value="1"/>
</dbReference>
<evidence type="ECO:0000256" key="3">
    <source>
        <dbReference type="PIRSR" id="PIRSR018153-1"/>
    </source>
</evidence>